<dbReference type="PATRIC" id="fig|1238182.3.peg.2223"/>
<dbReference type="PROSITE" id="PS01048">
    <property type="entry name" value="RIBOSOMAL_S6"/>
    <property type="match status" value="1"/>
</dbReference>
<evidence type="ECO:0000256" key="3">
    <source>
        <dbReference type="ARBA" id="ARBA00022884"/>
    </source>
</evidence>
<proteinExistence type="inferred from homology"/>
<comment type="caution">
    <text evidence="10">The sequence shown here is derived from an EMBL/GenBank/DDBJ whole genome shotgun (WGS) entry which is preliminary data.</text>
</comment>
<dbReference type="AlphaFoldDB" id="K9GZJ3"/>
<dbReference type="GO" id="GO:0006412">
    <property type="term" value="P:translation"/>
    <property type="evidence" value="ECO:0007669"/>
    <property type="project" value="UniProtKB-UniRule"/>
</dbReference>
<dbReference type="GO" id="GO:0022627">
    <property type="term" value="C:cytosolic small ribosomal subunit"/>
    <property type="evidence" value="ECO:0007669"/>
    <property type="project" value="TreeGrafter"/>
</dbReference>
<dbReference type="RefSeq" id="WP_009540667.1">
    <property type="nucleotide sequence ID" value="NZ_ANHY01000009.1"/>
</dbReference>
<evidence type="ECO:0000256" key="4">
    <source>
        <dbReference type="ARBA" id="ARBA00022980"/>
    </source>
</evidence>
<dbReference type="CDD" id="cd00473">
    <property type="entry name" value="bS6"/>
    <property type="match status" value="1"/>
</dbReference>
<evidence type="ECO:0000256" key="1">
    <source>
        <dbReference type="ARBA" id="ARBA00009512"/>
    </source>
</evidence>
<comment type="similarity">
    <text evidence="1 8">Belongs to the bacterial ribosomal protein bS6 family.</text>
</comment>
<dbReference type="GO" id="GO:0070181">
    <property type="term" value="F:small ribosomal subunit rRNA binding"/>
    <property type="evidence" value="ECO:0007669"/>
    <property type="project" value="TreeGrafter"/>
</dbReference>
<keyword evidence="5 8" id="KW-0687">Ribonucleoprotein</keyword>
<keyword evidence="3 8" id="KW-0694">RNA-binding</keyword>
<dbReference type="NCBIfam" id="TIGR00166">
    <property type="entry name" value="S6"/>
    <property type="match status" value="1"/>
</dbReference>
<dbReference type="STRING" id="1238182.C882_4559"/>
<feature type="compositionally biased region" description="Basic and acidic residues" evidence="9">
    <location>
        <begin position="107"/>
        <end position="156"/>
    </location>
</feature>
<dbReference type="InterPro" id="IPR000529">
    <property type="entry name" value="Ribosomal_bS6"/>
</dbReference>
<evidence type="ECO:0000256" key="5">
    <source>
        <dbReference type="ARBA" id="ARBA00023274"/>
    </source>
</evidence>
<evidence type="ECO:0000256" key="9">
    <source>
        <dbReference type="SAM" id="MobiDB-lite"/>
    </source>
</evidence>
<dbReference type="InterPro" id="IPR014717">
    <property type="entry name" value="Transl_elong_EF1B/ribsomal_bS6"/>
</dbReference>
<evidence type="ECO:0000313" key="10">
    <source>
        <dbReference type="EMBL" id="EKV30159.1"/>
    </source>
</evidence>
<reference evidence="10 11" key="1">
    <citation type="journal article" date="2013" name="Genome Announc.">
        <title>Draft Genome Sequence of an Alphaproteobacterium, Caenispirillum salinarum AK4(T), Isolated from a Solar Saltern.</title>
        <authorList>
            <person name="Khatri I."/>
            <person name="Singh A."/>
            <person name="Korpole S."/>
            <person name="Pinnaka A.K."/>
            <person name="Subramanian S."/>
        </authorList>
    </citation>
    <scope>NUCLEOTIDE SEQUENCE [LARGE SCALE GENOMIC DNA]</scope>
    <source>
        <strain evidence="10 11">AK4</strain>
    </source>
</reference>
<evidence type="ECO:0000256" key="6">
    <source>
        <dbReference type="ARBA" id="ARBA00035104"/>
    </source>
</evidence>
<name>K9GZJ3_9PROT</name>
<evidence type="ECO:0000256" key="2">
    <source>
        <dbReference type="ARBA" id="ARBA00022730"/>
    </source>
</evidence>
<dbReference type="PANTHER" id="PTHR21011:SF1">
    <property type="entry name" value="SMALL RIBOSOMAL SUBUNIT PROTEIN BS6M"/>
    <property type="match status" value="1"/>
</dbReference>
<dbReference type="PANTHER" id="PTHR21011">
    <property type="entry name" value="MITOCHONDRIAL 28S RIBOSOMAL PROTEIN S6"/>
    <property type="match status" value="1"/>
</dbReference>
<keyword evidence="11" id="KW-1185">Reference proteome</keyword>
<sequence length="156" mass="17615">MPLYETVLIARQDISASQVEQLADELANILGQGGGSVSKKEYWGLRNLSYRIKKNRKGHYVLLNVDAPAPAVHEMERLMRLNEDILRHMVVRVEELEEGPSAILQTRNERGDRDRGPRGGRGRDRGERGDRGDRGGDRGDRGERGERRTENRAEGA</sequence>
<dbReference type="Proteomes" id="UP000009881">
    <property type="component" value="Unassembled WGS sequence"/>
</dbReference>
<dbReference type="Gene3D" id="3.30.70.60">
    <property type="match status" value="1"/>
</dbReference>
<dbReference type="InterPro" id="IPR035980">
    <property type="entry name" value="Ribosomal_bS6_sf"/>
</dbReference>
<comment type="function">
    <text evidence="6 8">Binds together with bS18 to 16S ribosomal RNA.</text>
</comment>
<dbReference type="InterPro" id="IPR020814">
    <property type="entry name" value="Ribosomal_S6_plastid/chlpt"/>
</dbReference>
<keyword evidence="2 8" id="KW-0699">rRNA-binding</keyword>
<evidence type="ECO:0000256" key="7">
    <source>
        <dbReference type="ARBA" id="ARBA00035294"/>
    </source>
</evidence>
<dbReference type="Pfam" id="PF01250">
    <property type="entry name" value="Ribosomal_S6"/>
    <property type="match status" value="1"/>
</dbReference>
<dbReference type="GO" id="GO:0003735">
    <property type="term" value="F:structural constituent of ribosome"/>
    <property type="evidence" value="ECO:0007669"/>
    <property type="project" value="InterPro"/>
</dbReference>
<protein>
    <recommendedName>
        <fullName evidence="7 8">Small ribosomal subunit protein bS6</fullName>
    </recommendedName>
</protein>
<dbReference type="OrthoDB" id="9812702at2"/>
<accession>K9GZJ3</accession>
<feature type="region of interest" description="Disordered" evidence="9">
    <location>
        <begin position="97"/>
        <end position="156"/>
    </location>
</feature>
<dbReference type="eggNOG" id="COG0360">
    <property type="taxonomic scope" value="Bacteria"/>
</dbReference>
<evidence type="ECO:0000256" key="8">
    <source>
        <dbReference type="HAMAP-Rule" id="MF_00360"/>
    </source>
</evidence>
<organism evidence="10 11">
    <name type="scientific">Caenispirillum salinarum AK4</name>
    <dbReference type="NCBI Taxonomy" id="1238182"/>
    <lineage>
        <taxon>Bacteria</taxon>
        <taxon>Pseudomonadati</taxon>
        <taxon>Pseudomonadota</taxon>
        <taxon>Alphaproteobacteria</taxon>
        <taxon>Rhodospirillales</taxon>
        <taxon>Novispirillaceae</taxon>
        <taxon>Caenispirillum</taxon>
    </lineage>
</organism>
<dbReference type="SUPFAM" id="SSF54995">
    <property type="entry name" value="Ribosomal protein S6"/>
    <property type="match status" value="1"/>
</dbReference>
<dbReference type="HAMAP" id="MF_00360">
    <property type="entry name" value="Ribosomal_bS6"/>
    <property type="match status" value="1"/>
</dbReference>
<gene>
    <name evidence="8" type="primary">rpsF</name>
    <name evidence="10" type="ORF">C882_4559</name>
</gene>
<evidence type="ECO:0000313" key="11">
    <source>
        <dbReference type="Proteomes" id="UP000009881"/>
    </source>
</evidence>
<keyword evidence="4 8" id="KW-0689">Ribosomal protein</keyword>
<dbReference type="EMBL" id="ANHY01000009">
    <property type="protein sequence ID" value="EKV30159.1"/>
    <property type="molecule type" value="Genomic_DNA"/>
</dbReference>
<dbReference type="InterPro" id="IPR020815">
    <property type="entry name" value="Ribosomal_bS6_CS"/>
</dbReference>